<dbReference type="Proteomes" id="UP000564704">
    <property type="component" value="Unassembled WGS sequence"/>
</dbReference>
<protein>
    <recommendedName>
        <fullName evidence="1">TniQ domain-containing protein</fullName>
    </recommendedName>
</protein>
<dbReference type="Pfam" id="PF06527">
    <property type="entry name" value="TniQ"/>
    <property type="match status" value="1"/>
</dbReference>
<sequence length="615" mass="68525">MLPVSNPQPAHRETIYSYLSRLAATWQTSVADLAYDIGAPFKSFLDQKPEAFDALADWAVLDSQQMEEMLSWTGRRAGNVRMNFRGEILVSRALRNPEIKGCPVCLREDSAAHDGPDLAGMVMRGDWQMREANVCVRHHHPLVPLWTFETPRDRYDFAARLREIETDILTGRLDKLETPPSAYDYWLDGRLETGRDDTWFNGQPLFTATTFCRLLGQAVLGADQSEDTNVRFAPHAAGFDVARHGETAIRAALDEIATAAISHHYERNKAFGVLYTTLTRDYAVEESFAPFRRILRECILDHWPIAPGELLLGEVVTERRLHSVATAAKEIGVGAQVVEPFLIEAEAIAQQDDCTQSRRVFDAQTHSALLKEIPTLVGPAAMRKAMGATKRELVALTEEGLLVPRTRAAKVKSPWRISDGTEFVTELAKMADPVAEDAVDWETLLLARNRTKISLVDLIAAIREGQLSVGQREGIPGFHGIVVSKSEVDDLPAKYWTGESTEEMDVPGVMSAAEFARSVGLRGNGHFIALIEAGHIPAMQCTNPKTGRIQYRLSAEDISNFHRRFVTVSTLAEETGHHRNTVRNLFSRFRVSRFSTDGQDFGLIYLRSEASKALA</sequence>
<feature type="domain" description="TniQ" evidence="1">
    <location>
        <begin position="7"/>
        <end position="142"/>
    </location>
</feature>
<dbReference type="EMBL" id="SZWE01000001">
    <property type="protein sequence ID" value="MRU14937.1"/>
    <property type="molecule type" value="Genomic_DNA"/>
</dbReference>
<reference evidence="2 3" key="1">
    <citation type="submission" date="2019-05" db="EMBL/GenBank/DDBJ databases">
        <title>Roseovarius bejariae sp. nov., a moderately halophylic bacterium isolated from a saline soil in Rambla Salada (Murcia).</title>
        <authorList>
            <person name="Castro D.J."/>
            <person name="Gomez-Altuve A."/>
            <person name="Reina J.C."/>
            <person name="Rodriguez M."/>
            <person name="Sampedro I."/>
            <person name="Llamas I."/>
            <person name="Martinez-Checa F."/>
        </authorList>
    </citation>
    <scope>NUCLEOTIDE SEQUENCE [LARGE SCALE GENOMIC DNA]</scope>
    <source>
        <strain evidence="2 3">A21</strain>
    </source>
</reference>
<comment type="caution">
    <text evidence="2">The sequence shown here is derived from an EMBL/GenBank/DDBJ whole genome shotgun (WGS) entry which is preliminary data.</text>
</comment>
<dbReference type="OrthoDB" id="7595282at2"/>
<name>A0A844CJP8_9RHOB</name>
<evidence type="ECO:0000259" key="1">
    <source>
        <dbReference type="Pfam" id="PF06527"/>
    </source>
</evidence>
<keyword evidence="3" id="KW-1185">Reference proteome</keyword>
<dbReference type="RefSeq" id="WP_154149799.1">
    <property type="nucleotide sequence ID" value="NZ_SZWE01000001.1"/>
</dbReference>
<gene>
    <name evidence="2" type="ORF">FDP25_05775</name>
</gene>
<dbReference type="AlphaFoldDB" id="A0A844CJP8"/>
<dbReference type="InterPro" id="IPR009492">
    <property type="entry name" value="TniQ"/>
</dbReference>
<proteinExistence type="predicted"/>
<organism evidence="2 3">
    <name type="scientific">Roseovarius bejariae</name>
    <dbReference type="NCBI Taxonomy" id="2576383"/>
    <lineage>
        <taxon>Bacteria</taxon>
        <taxon>Pseudomonadati</taxon>
        <taxon>Pseudomonadota</taxon>
        <taxon>Alphaproteobacteria</taxon>
        <taxon>Rhodobacterales</taxon>
        <taxon>Roseobacteraceae</taxon>
        <taxon>Roseovarius</taxon>
    </lineage>
</organism>
<evidence type="ECO:0000313" key="3">
    <source>
        <dbReference type="Proteomes" id="UP000564704"/>
    </source>
</evidence>
<accession>A0A844CJP8</accession>
<evidence type="ECO:0000313" key="2">
    <source>
        <dbReference type="EMBL" id="MRU14937.1"/>
    </source>
</evidence>